<dbReference type="EMBL" id="GBRH01272963">
    <property type="protein sequence ID" value="JAD24932.1"/>
    <property type="molecule type" value="Transcribed_RNA"/>
</dbReference>
<organism evidence="2">
    <name type="scientific">Arundo donax</name>
    <name type="common">Giant reed</name>
    <name type="synonym">Donax arundinaceus</name>
    <dbReference type="NCBI Taxonomy" id="35708"/>
    <lineage>
        <taxon>Eukaryota</taxon>
        <taxon>Viridiplantae</taxon>
        <taxon>Streptophyta</taxon>
        <taxon>Embryophyta</taxon>
        <taxon>Tracheophyta</taxon>
        <taxon>Spermatophyta</taxon>
        <taxon>Magnoliopsida</taxon>
        <taxon>Liliopsida</taxon>
        <taxon>Poales</taxon>
        <taxon>Poaceae</taxon>
        <taxon>PACMAD clade</taxon>
        <taxon>Arundinoideae</taxon>
        <taxon>Arundineae</taxon>
        <taxon>Arundo</taxon>
    </lineage>
</organism>
<reference evidence="2" key="1">
    <citation type="submission" date="2014-09" db="EMBL/GenBank/DDBJ databases">
        <authorList>
            <person name="Magalhaes I.L.F."/>
            <person name="Oliveira U."/>
            <person name="Santos F.R."/>
            <person name="Vidigal T.H.D.A."/>
            <person name="Brescovit A.D."/>
            <person name="Santos A.J."/>
        </authorList>
    </citation>
    <scope>NUCLEOTIDE SEQUENCE</scope>
    <source>
        <tissue evidence="2">Shoot tissue taken approximately 20 cm above the soil surface</tissue>
    </source>
</reference>
<dbReference type="AlphaFoldDB" id="A0A0A8YRC0"/>
<name>A0A0A8YRC0_ARUDO</name>
<accession>A0A0A8YRC0</accession>
<sequence>MVSQLMEEVSQTRRVAITAAPLPDCDYILPNRPTARPVHLTTATKAGRVMKRKGKGAALGKKKAAPGNK</sequence>
<reference evidence="2" key="2">
    <citation type="journal article" date="2015" name="Data Brief">
        <title>Shoot transcriptome of the giant reed, Arundo donax.</title>
        <authorList>
            <person name="Barrero R.A."/>
            <person name="Guerrero F.D."/>
            <person name="Moolhuijzen P."/>
            <person name="Goolsby J.A."/>
            <person name="Tidwell J."/>
            <person name="Bellgard S.E."/>
            <person name="Bellgard M.I."/>
        </authorList>
    </citation>
    <scope>NUCLEOTIDE SEQUENCE</scope>
    <source>
        <tissue evidence="2">Shoot tissue taken approximately 20 cm above the soil surface</tissue>
    </source>
</reference>
<proteinExistence type="predicted"/>
<evidence type="ECO:0000313" key="2">
    <source>
        <dbReference type="EMBL" id="JAD24932.1"/>
    </source>
</evidence>
<feature type="region of interest" description="Disordered" evidence="1">
    <location>
        <begin position="49"/>
        <end position="69"/>
    </location>
</feature>
<evidence type="ECO:0000256" key="1">
    <source>
        <dbReference type="SAM" id="MobiDB-lite"/>
    </source>
</evidence>
<protein>
    <submittedName>
        <fullName evidence="2">Uncharacterized protein</fullName>
    </submittedName>
</protein>